<dbReference type="SUPFAM" id="SSF48498">
    <property type="entry name" value="Tetracyclin repressor-like, C-terminal domain"/>
    <property type="match status" value="1"/>
</dbReference>
<evidence type="ECO:0000256" key="2">
    <source>
        <dbReference type="PROSITE-ProRule" id="PRU00335"/>
    </source>
</evidence>
<dbReference type="PRINTS" id="PR00455">
    <property type="entry name" value="HTHTETR"/>
</dbReference>
<dbReference type="EMBL" id="AOEX01000009">
    <property type="protein sequence ID" value="EME67318.1"/>
    <property type="molecule type" value="Genomic_DNA"/>
</dbReference>
<comment type="caution">
    <text evidence="4">The sequence shown here is derived from an EMBL/GenBank/DDBJ whole genome shotgun (WGS) entry which is preliminary data.</text>
</comment>
<dbReference type="AlphaFoldDB" id="M3A347"/>
<dbReference type="Pfam" id="PF00440">
    <property type="entry name" value="TetR_N"/>
    <property type="match status" value="1"/>
</dbReference>
<dbReference type="InterPro" id="IPR036271">
    <property type="entry name" value="Tet_transcr_reg_TetR-rel_C_sf"/>
</dbReference>
<dbReference type="InterPro" id="IPR009057">
    <property type="entry name" value="Homeodomain-like_sf"/>
</dbReference>
<dbReference type="PANTHER" id="PTHR30055:SF223">
    <property type="entry name" value="HTH-TYPE TRANSCRIPTIONAL REGULATOR UIDR"/>
    <property type="match status" value="1"/>
</dbReference>
<evidence type="ECO:0000256" key="1">
    <source>
        <dbReference type="ARBA" id="ARBA00023125"/>
    </source>
</evidence>
<dbReference type="SUPFAM" id="SSF46689">
    <property type="entry name" value="Homeodomain-like"/>
    <property type="match status" value="1"/>
</dbReference>
<evidence type="ECO:0000313" key="4">
    <source>
        <dbReference type="EMBL" id="EME67318.1"/>
    </source>
</evidence>
<dbReference type="InterPro" id="IPR050109">
    <property type="entry name" value="HTH-type_TetR-like_transc_reg"/>
</dbReference>
<name>M3A347_9NOCA</name>
<feature type="DNA-binding region" description="H-T-H motif" evidence="2">
    <location>
        <begin position="57"/>
        <end position="76"/>
    </location>
</feature>
<evidence type="ECO:0000313" key="5">
    <source>
        <dbReference type="Proteomes" id="UP000011731"/>
    </source>
</evidence>
<protein>
    <submittedName>
        <fullName evidence="4">Regulatory protein TetR</fullName>
    </submittedName>
</protein>
<feature type="domain" description="HTH tetR-type" evidence="3">
    <location>
        <begin position="34"/>
        <end position="94"/>
    </location>
</feature>
<dbReference type="GO" id="GO:0003700">
    <property type="term" value="F:DNA-binding transcription factor activity"/>
    <property type="evidence" value="ECO:0007669"/>
    <property type="project" value="TreeGrafter"/>
</dbReference>
<reference evidence="4 5" key="1">
    <citation type="journal article" date="2013" name="Genome Announc.">
        <title>Draft Genome Sequence of Rhodococcus ruber Strain BKS 20-38.</title>
        <authorList>
            <person name="Bala M."/>
            <person name="Kumar S."/>
            <person name="Raghava G.P."/>
            <person name="Mayilraj S."/>
        </authorList>
    </citation>
    <scope>NUCLEOTIDE SEQUENCE [LARGE SCALE GENOMIC DNA]</scope>
    <source>
        <strain evidence="4 5">BKS 20-38</strain>
    </source>
</reference>
<keyword evidence="1 2" id="KW-0238">DNA-binding</keyword>
<dbReference type="InterPro" id="IPR001647">
    <property type="entry name" value="HTH_TetR"/>
</dbReference>
<keyword evidence="5" id="KW-1185">Reference proteome</keyword>
<organism evidence="4 5">
    <name type="scientific">Rhodococcus ruber BKS 20-38</name>
    <dbReference type="NCBI Taxonomy" id="1278076"/>
    <lineage>
        <taxon>Bacteria</taxon>
        <taxon>Bacillati</taxon>
        <taxon>Actinomycetota</taxon>
        <taxon>Actinomycetes</taxon>
        <taxon>Mycobacteriales</taxon>
        <taxon>Nocardiaceae</taxon>
        <taxon>Rhodococcus</taxon>
    </lineage>
</organism>
<accession>M3A347</accession>
<sequence>MVTSDRTGVLRATADDGGKARLSPRELRKQQRIALSRAQILDTAEELFAEYGYHETGLKDVAARCEFSVGSIYTLFPSKESLYEEVLLRYYGDAQWEKTQRIAPPSMPSDERLIALAEMQMETIRQHPAWSAVHADALRIAMIRSAVLPERFMDEVRRSYAYVQKIIEDGQRQGLVPDGDPGAMAKLYFTLVNALTTTNASTGEPNTDSKLFLSVIRRAFTTQS</sequence>
<evidence type="ECO:0000259" key="3">
    <source>
        <dbReference type="PROSITE" id="PS50977"/>
    </source>
</evidence>
<dbReference type="PANTHER" id="PTHR30055">
    <property type="entry name" value="HTH-TYPE TRANSCRIPTIONAL REGULATOR RUTR"/>
    <property type="match status" value="1"/>
</dbReference>
<dbReference type="PROSITE" id="PS50977">
    <property type="entry name" value="HTH_TETR_2"/>
    <property type="match status" value="1"/>
</dbReference>
<dbReference type="GO" id="GO:0000976">
    <property type="term" value="F:transcription cis-regulatory region binding"/>
    <property type="evidence" value="ECO:0007669"/>
    <property type="project" value="TreeGrafter"/>
</dbReference>
<dbReference type="Proteomes" id="UP000011731">
    <property type="component" value="Unassembled WGS sequence"/>
</dbReference>
<proteinExistence type="predicted"/>
<gene>
    <name evidence="4" type="ORF">G352_00497</name>
</gene>
<dbReference type="Gene3D" id="1.10.357.10">
    <property type="entry name" value="Tetracycline Repressor, domain 2"/>
    <property type="match status" value="1"/>
</dbReference>